<evidence type="ECO:0000256" key="9">
    <source>
        <dbReference type="RuleBase" id="RU003355"/>
    </source>
</evidence>
<dbReference type="Gene3D" id="3.40.50.200">
    <property type="entry name" value="Peptidase S8/S53 domain"/>
    <property type="match status" value="1"/>
</dbReference>
<dbReference type="Gene3D" id="3.50.30.30">
    <property type="match status" value="1"/>
</dbReference>
<keyword evidence="7 8" id="KW-0720">Serine protease</keyword>
<evidence type="ECO:0000313" key="13">
    <source>
        <dbReference type="EMBL" id="MBM7631438.1"/>
    </source>
</evidence>
<dbReference type="EC" id="3.4.21.-" evidence="13"/>
<dbReference type="Pfam" id="PF00082">
    <property type="entry name" value="Peptidase_S8"/>
    <property type="match status" value="1"/>
</dbReference>
<evidence type="ECO:0000256" key="1">
    <source>
        <dbReference type="ARBA" id="ARBA00011073"/>
    </source>
</evidence>
<feature type="domain" description="Peptidase S8/S53" evidence="11">
    <location>
        <begin position="125"/>
        <end position="517"/>
    </location>
</feature>
<dbReference type="PROSITE" id="PS00138">
    <property type="entry name" value="SUBTILASE_SER"/>
    <property type="match status" value="1"/>
</dbReference>
<accession>A0ABS2P9B6</accession>
<proteinExistence type="inferred from homology"/>
<evidence type="ECO:0000259" key="11">
    <source>
        <dbReference type="Pfam" id="PF00082"/>
    </source>
</evidence>
<evidence type="ECO:0000256" key="5">
    <source>
        <dbReference type="ARBA" id="ARBA00022729"/>
    </source>
</evidence>
<dbReference type="RefSeq" id="WP_204695564.1">
    <property type="nucleotide sequence ID" value="NZ_JAFBEC010000001.1"/>
</dbReference>
<feature type="domain" description="PA" evidence="12">
    <location>
        <begin position="334"/>
        <end position="396"/>
    </location>
</feature>
<dbReference type="InterPro" id="IPR015500">
    <property type="entry name" value="Peptidase_S8_subtilisin-rel"/>
</dbReference>
<dbReference type="PROSITE" id="PS00136">
    <property type="entry name" value="SUBTILASE_ASP"/>
    <property type="match status" value="1"/>
</dbReference>
<dbReference type="InterPro" id="IPR046450">
    <property type="entry name" value="PA_dom_sf"/>
</dbReference>
<dbReference type="GO" id="GO:0006508">
    <property type="term" value="P:proteolysis"/>
    <property type="evidence" value="ECO:0007669"/>
    <property type="project" value="UniProtKB-KW"/>
</dbReference>
<keyword evidence="6 8" id="KW-0378">Hydrolase</keyword>
<dbReference type="SUPFAM" id="SSF52743">
    <property type="entry name" value="Subtilisin-like"/>
    <property type="match status" value="1"/>
</dbReference>
<comment type="similarity">
    <text evidence="1 8 9">Belongs to the peptidase S8 family.</text>
</comment>
<evidence type="ECO:0000256" key="8">
    <source>
        <dbReference type="PROSITE-ProRule" id="PRU01240"/>
    </source>
</evidence>
<dbReference type="InterPro" id="IPR003137">
    <property type="entry name" value="PA_domain"/>
</dbReference>
<dbReference type="InterPro" id="IPR050131">
    <property type="entry name" value="Peptidase_S8_subtilisin-like"/>
</dbReference>
<dbReference type="GO" id="GO:0008233">
    <property type="term" value="F:peptidase activity"/>
    <property type="evidence" value="ECO:0007669"/>
    <property type="project" value="UniProtKB-KW"/>
</dbReference>
<gene>
    <name evidence="13" type="ORF">JOD17_000529</name>
</gene>
<evidence type="ECO:0000256" key="4">
    <source>
        <dbReference type="ARBA" id="ARBA00022670"/>
    </source>
</evidence>
<reference evidence="13 14" key="1">
    <citation type="submission" date="2021-01" db="EMBL/GenBank/DDBJ databases">
        <title>Genomic Encyclopedia of Type Strains, Phase IV (KMG-IV): sequencing the most valuable type-strain genomes for metagenomic binning, comparative biology and taxonomic classification.</title>
        <authorList>
            <person name="Goeker M."/>
        </authorList>
    </citation>
    <scope>NUCLEOTIDE SEQUENCE [LARGE SCALE GENOMIC DNA]</scope>
    <source>
        <strain evidence="13 14">DSM 25540</strain>
    </source>
</reference>
<dbReference type="Proteomes" id="UP000741863">
    <property type="component" value="Unassembled WGS sequence"/>
</dbReference>
<evidence type="ECO:0000259" key="12">
    <source>
        <dbReference type="Pfam" id="PF02225"/>
    </source>
</evidence>
<comment type="caution">
    <text evidence="13">The sequence shown here is derived from an EMBL/GenBank/DDBJ whole genome shotgun (WGS) entry which is preliminary data.</text>
</comment>
<evidence type="ECO:0000256" key="10">
    <source>
        <dbReference type="SAM" id="SignalP"/>
    </source>
</evidence>
<evidence type="ECO:0000256" key="2">
    <source>
        <dbReference type="ARBA" id="ARBA00022512"/>
    </source>
</evidence>
<sequence>MKNTFRCITALMMSMVILLTSFTSVHAQPSKEMYIVQMSESYSETMNRIEEVVGGIEPEFIYENSIKGAAYRFTSEQAERVKAIAGVSAVDASVDYEVSLKESVPFIGADNLRSELEDRGVRLTGKGVKVGVIDTGIDYNHPDLSRSYVKGYDVVDKDDDPMESKIRGKAQTFHGTHVAGIIAANGRVKGVAPEAELYIYRALGPEGQGSTSFILEAIERAIDDEVDVLNLSLGSPINGPDWPTSLALDKATEAGIITVTSNGNSGPDLWSVGSPGTSSKAISVGASTPPLKAPQIRVSDGEENIGLHAIQGSKPWDLKRSNLLVDGHLGMPEDLISVEGKVVLIERGGIPIKAKLENAKEAGAKAVLLMNNIPGTFAAGVEEPVAFTAATIDHHDGVRLREWIEQNGEDAMIETKYVEETDHMALFSSRGPVTQTWDIKPDVVAPGVDIDSTVPNGYMALNGTSMAAPHIAGAAALLKQAKPEWGPEQVKAALMNTAVPLVSENGERYPPFVQGSGRVDIEAAVRSDTLVYPGALSFGVWDGDPKQQESQRLEKELTIENHGKEKRTYRFDVPASLGTGLKWQMPMPVTVEPGQSKDVTIRVEIETDIIDFKRVDGQIKVTGGQEDITLPFLLFSDEPDYPRVSAFQFGKLPNGGDWMYEVFLPGGAEELEISLYDPDTFTYIMTLDHETDIPKGVFEKRLHKDAVQLDPGLYHVLVYAKLKDREDTVESKILLLESRKKK</sequence>
<feature type="signal peptide" evidence="10">
    <location>
        <begin position="1"/>
        <end position="27"/>
    </location>
</feature>
<protein>
    <submittedName>
        <fullName evidence="13">Minor extracellular serine protease Vpr</fullName>
        <ecNumber evidence="13">3.4.21.-</ecNumber>
    </submittedName>
</protein>
<dbReference type="InterPro" id="IPR036852">
    <property type="entry name" value="Peptidase_S8/S53_dom_sf"/>
</dbReference>
<evidence type="ECO:0000313" key="14">
    <source>
        <dbReference type="Proteomes" id="UP000741863"/>
    </source>
</evidence>
<dbReference type="PRINTS" id="PR00723">
    <property type="entry name" value="SUBTILISIN"/>
</dbReference>
<keyword evidence="5 10" id="KW-0732">Signal</keyword>
<dbReference type="Pfam" id="PF02225">
    <property type="entry name" value="PA"/>
    <property type="match status" value="1"/>
</dbReference>
<dbReference type="InterPro" id="IPR023828">
    <property type="entry name" value="Peptidase_S8_Ser-AS"/>
</dbReference>
<dbReference type="PROSITE" id="PS51892">
    <property type="entry name" value="SUBTILASE"/>
    <property type="match status" value="1"/>
</dbReference>
<dbReference type="Gene3D" id="2.60.40.10">
    <property type="entry name" value="Immunoglobulins"/>
    <property type="match status" value="1"/>
</dbReference>
<dbReference type="InterPro" id="IPR034213">
    <property type="entry name" value="S8_Vpr-like"/>
</dbReference>
<dbReference type="CDD" id="cd07474">
    <property type="entry name" value="Peptidases_S8_subtilisin_Vpr-like"/>
    <property type="match status" value="1"/>
</dbReference>
<keyword evidence="2" id="KW-0134">Cell wall</keyword>
<organism evidence="13 14">
    <name type="scientific">Geomicrobium sediminis</name>
    <dbReference type="NCBI Taxonomy" id="1347788"/>
    <lineage>
        <taxon>Bacteria</taxon>
        <taxon>Bacillati</taxon>
        <taxon>Bacillota</taxon>
        <taxon>Bacilli</taxon>
        <taxon>Bacillales</taxon>
        <taxon>Geomicrobium</taxon>
    </lineage>
</organism>
<dbReference type="PANTHER" id="PTHR43806:SF65">
    <property type="entry name" value="SERINE PROTEASE APRX"/>
    <property type="match status" value="1"/>
</dbReference>
<dbReference type="PROSITE" id="PS00137">
    <property type="entry name" value="SUBTILASE_HIS"/>
    <property type="match status" value="1"/>
</dbReference>
<dbReference type="PANTHER" id="PTHR43806">
    <property type="entry name" value="PEPTIDASE S8"/>
    <property type="match status" value="1"/>
</dbReference>
<dbReference type="InterPro" id="IPR013783">
    <property type="entry name" value="Ig-like_fold"/>
</dbReference>
<dbReference type="SUPFAM" id="SSF52025">
    <property type="entry name" value="PA domain"/>
    <property type="match status" value="1"/>
</dbReference>
<feature type="active site" description="Charge relay system" evidence="8">
    <location>
        <position position="465"/>
    </location>
</feature>
<dbReference type="EMBL" id="JAFBEC010000001">
    <property type="protein sequence ID" value="MBM7631438.1"/>
    <property type="molecule type" value="Genomic_DNA"/>
</dbReference>
<evidence type="ECO:0000256" key="7">
    <source>
        <dbReference type="ARBA" id="ARBA00022825"/>
    </source>
</evidence>
<evidence type="ECO:0000256" key="6">
    <source>
        <dbReference type="ARBA" id="ARBA00022801"/>
    </source>
</evidence>
<name>A0ABS2P9B6_9BACL</name>
<feature type="active site" description="Charge relay system" evidence="8">
    <location>
        <position position="174"/>
    </location>
</feature>
<dbReference type="InterPro" id="IPR023827">
    <property type="entry name" value="Peptidase_S8_Asp-AS"/>
</dbReference>
<keyword evidence="14" id="KW-1185">Reference proteome</keyword>
<keyword evidence="4 8" id="KW-0645">Protease</keyword>
<keyword evidence="3" id="KW-0964">Secreted</keyword>
<evidence type="ECO:0000256" key="3">
    <source>
        <dbReference type="ARBA" id="ARBA00022525"/>
    </source>
</evidence>
<dbReference type="InterPro" id="IPR000209">
    <property type="entry name" value="Peptidase_S8/S53_dom"/>
</dbReference>
<feature type="chain" id="PRO_5047132349" evidence="10">
    <location>
        <begin position="28"/>
        <end position="742"/>
    </location>
</feature>
<feature type="active site" description="Charge relay system" evidence="8">
    <location>
        <position position="134"/>
    </location>
</feature>
<dbReference type="InterPro" id="IPR022398">
    <property type="entry name" value="Peptidase_S8_His-AS"/>
</dbReference>